<organism evidence="2 3">
    <name type="scientific">Lentinus tigrinus ALCF2SS1-6</name>
    <dbReference type="NCBI Taxonomy" id="1328759"/>
    <lineage>
        <taxon>Eukaryota</taxon>
        <taxon>Fungi</taxon>
        <taxon>Dikarya</taxon>
        <taxon>Basidiomycota</taxon>
        <taxon>Agaricomycotina</taxon>
        <taxon>Agaricomycetes</taxon>
        <taxon>Polyporales</taxon>
        <taxon>Polyporaceae</taxon>
        <taxon>Lentinus</taxon>
    </lineage>
</organism>
<evidence type="ECO:0000313" key="3">
    <source>
        <dbReference type="Proteomes" id="UP000313359"/>
    </source>
</evidence>
<feature type="compositionally biased region" description="Polar residues" evidence="1">
    <location>
        <begin position="32"/>
        <end position="49"/>
    </location>
</feature>
<evidence type="ECO:0000313" key="2">
    <source>
        <dbReference type="EMBL" id="RPD60098.1"/>
    </source>
</evidence>
<dbReference type="Proteomes" id="UP000313359">
    <property type="component" value="Unassembled WGS sequence"/>
</dbReference>
<name>A0A5C2SA07_9APHY</name>
<feature type="compositionally biased region" description="Polar residues" evidence="1">
    <location>
        <begin position="126"/>
        <end position="140"/>
    </location>
</feature>
<sequence length="424" mass="47024">MTSRAATFIDYANTPASEHSIYFDAPIMIFNKKSSGDSAPAESSEQPTSRFEEHLPGVFDTDVDAPVAQDGADVSRKPSVGIARDPIIRKSPSDDDEETGVDHQDSAEEGAALDRDMSKSSHRRSQSVAVTDSGYGSVSNGDRDPKRSQSRASQRSLQAIPVVWTDSPRARNQRSLDDGDEEEDDDERFQERRARDSNFRRAASLRSFRSGPRGSNADLEDRGSIRTAPSMDAGRRSALRRRRASLSNGSFASGPGTVGPASSADLDGSFQTRSRSAELSLTEKQKVKLTKEQIKEGKKVAKIIKAEGKAEKRALGDALKELADLQKLQKVAVKEESKAYNTYSKSLRDFRKAELEFFAARAKYERAQADLQAHEDARDASRSYARETTEMLQEKNREVEWLRAQKAVDDREREAKVRQLTGKV</sequence>
<evidence type="ECO:0008006" key="4">
    <source>
        <dbReference type="Google" id="ProtNLM"/>
    </source>
</evidence>
<evidence type="ECO:0000256" key="1">
    <source>
        <dbReference type="SAM" id="MobiDB-lite"/>
    </source>
</evidence>
<keyword evidence="3" id="KW-1185">Reference proteome</keyword>
<dbReference type="STRING" id="1328759.A0A5C2SA07"/>
<feature type="compositionally biased region" description="Polar residues" evidence="1">
    <location>
        <begin position="269"/>
        <end position="279"/>
    </location>
</feature>
<accession>A0A5C2SA07</accession>
<gene>
    <name evidence="2" type="ORF">L227DRAFT_563740</name>
</gene>
<feature type="compositionally biased region" description="Acidic residues" evidence="1">
    <location>
        <begin position="178"/>
        <end position="188"/>
    </location>
</feature>
<dbReference type="AlphaFoldDB" id="A0A5C2SA07"/>
<reference evidence="2" key="1">
    <citation type="journal article" date="2018" name="Genome Biol. Evol.">
        <title>Genomics and development of Lentinus tigrinus, a white-rot wood-decaying mushroom with dimorphic fruiting bodies.</title>
        <authorList>
            <person name="Wu B."/>
            <person name="Xu Z."/>
            <person name="Knudson A."/>
            <person name="Carlson A."/>
            <person name="Chen N."/>
            <person name="Kovaka S."/>
            <person name="LaButti K."/>
            <person name="Lipzen A."/>
            <person name="Pennachio C."/>
            <person name="Riley R."/>
            <person name="Schakwitz W."/>
            <person name="Umezawa K."/>
            <person name="Ohm R.A."/>
            <person name="Grigoriev I.V."/>
            <person name="Nagy L.G."/>
            <person name="Gibbons J."/>
            <person name="Hibbett D."/>
        </authorList>
    </citation>
    <scope>NUCLEOTIDE SEQUENCE [LARGE SCALE GENOMIC DNA]</scope>
    <source>
        <strain evidence="2">ALCF2SS1-6</strain>
    </source>
</reference>
<feature type="compositionally biased region" description="Basic and acidic residues" evidence="1">
    <location>
        <begin position="100"/>
        <end position="119"/>
    </location>
</feature>
<dbReference type="OrthoDB" id="3267800at2759"/>
<feature type="compositionally biased region" description="Basic and acidic residues" evidence="1">
    <location>
        <begin position="189"/>
        <end position="199"/>
    </location>
</feature>
<feature type="region of interest" description="Disordered" evidence="1">
    <location>
        <begin position="369"/>
        <end position="391"/>
    </location>
</feature>
<feature type="compositionally biased region" description="Low complexity" evidence="1">
    <location>
        <begin position="200"/>
        <end position="210"/>
    </location>
</feature>
<protein>
    <recommendedName>
        <fullName evidence="4">DNA binding protein Ncp1</fullName>
    </recommendedName>
</protein>
<feature type="compositionally biased region" description="Low complexity" evidence="1">
    <location>
        <begin position="150"/>
        <end position="159"/>
    </location>
</feature>
<proteinExistence type="predicted"/>
<feature type="region of interest" description="Disordered" evidence="1">
    <location>
        <begin position="32"/>
        <end position="279"/>
    </location>
</feature>
<dbReference type="EMBL" id="ML122267">
    <property type="protein sequence ID" value="RPD60098.1"/>
    <property type="molecule type" value="Genomic_DNA"/>
</dbReference>